<comment type="caution">
    <text evidence="1">The sequence shown here is derived from an EMBL/GenBank/DDBJ whole genome shotgun (WGS) entry which is preliminary data.</text>
</comment>
<dbReference type="AlphaFoldDB" id="A0AA39Q3X0"/>
<organism evidence="1 2">
    <name type="scientific">Armillaria luteobubalina</name>
    <dbReference type="NCBI Taxonomy" id="153913"/>
    <lineage>
        <taxon>Eukaryota</taxon>
        <taxon>Fungi</taxon>
        <taxon>Dikarya</taxon>
        <taxon>Basidiomycota</taxon>
        <taxon>Agaricomycotina</taxon>
        <taxon>Agaricomycetes</taxon>
        <taxon>Agaricomycetidae</taxon>
        <taxon>Agaricales</taxon>
        <taxon>Marasmiineae</taxon>
        <taxon>Physalacriaceae</taxon>
        <taxon>Armillaria</taxon>
    </lineage>
</organism>
<proteinExistence type="predicted"/>
<gene>
    <name evidence="1" type="ORF">EDD18DRAFT_1106308</name>
</gene>
<dbReference type="Proteomes" id="UP001175228">
    <property type="component" value="Unassembled WGS sequence"/>
</dbReference>
<protein>
    <submittedName>
        <fullName evidence="1">Uncharacterized protein</fullName>
    </submittedName>
</protein>
<sequence length="320" mass="34682">MSWFCGPRLGVGHQVSGKASSIILFPPFDVPYADAQVDSMFEEITGLRDLDRWSSIGRLIDNLYEKASRSGDGLDVLKIISSLGMSTGARATDNASKSNSDGETTTSKQLVVVDVDNYPTTECFMVLSHLDASAVSFLSSKLLQTVLTTGRKSKEEVEEYTRVCQTAQMVMLAPYDDNHVLMSASSSLSTRTFYCPPLLHTFSLMRRRHNHDTSTTALVGTARLLRSPFKVDLGGGDKDGSCRRFGVATESFLVTCVSVVVMRMASAAALLNNGLWAGRFLLGDCAGNNTNANTVGEICCPVNRGKGNCILLTVPVYRGY</sequence>
<dbReference type="EMBL" id="JAUEPU010000017">
    <property type="protein sequence ID" value="KAK0495715.1"/>
    <property type="molecule type" value="Genomic_DNA"/>
</dbReference>
<keyword evidence="2" id="KW-1185">Reference proteome</keyword>
<evidence type="ECO:0000313" key="1">
    <source>
        <dbReference type="EMBL" id="KAK0495715.1"/>
    </source>
</evidence>
<accession>A0AA39Q3X0</accession>
<name>A0AA39Q3X0_9AGAR</name>
<reference evidence="1" key="1">
    <citation type="submission" date="2023-06" db="EMBL/GenBank/DDBJ databases">
        <authorList>
            <consortium name="Lawrence Berkeley National Laboratory"/>
            <person name="Ahrendt S."/>
            <person name="Sahu N."/>
            <person name="Indic B."/>
            <person name="Wong-Bajracharya J."/>
            <person name="Merenyi Z."/>
            <person name="Ke H.-M."/>
            <person name="Monk M."/>
            <person name="Kocsube S."/>
            <person name="Drula E."/>
            <person name="Lipzen A."/>
            <person name="Balint B."/>
            <person name="Henrissat B."/>
            <person name="Andreopoulos B."/>
            <person name="Martin F.M."/>
            <person name="Harder C.B."/>
            <person name="Rigling D."/>
            <person name="Ford K.L."/>
            <person name="Foster G.D."/>
            <person name="Pangilinan J."/>
            <person name="Papanicolaou A."/>
            <person name="Barry K."/>
            <person name="LaButti K."/>
            <person name="Viragh M."/>
            <person name="Koriabine M."/>
            <person name="Yan M."/>
            <person name="Riley R."/>
            <person name="Champramary S."/>
            <person name="Plett K.L."/>
            <person name="Tsai I.J."/>
            <person name="Slot J."/>
            <person name="Sipos G."/>
            <person name="Plett J."/>
            <person name="Nagy L.G."/>
            <person name="Grigoriev I.V."/>
        </authorList>
    </citation>
    <scope>NUCLEOTIDE SEQUENCE</scope>
    <source>
        <strain evidence="1">HWK02</strain>
    </source>
</reference>
<evidence type="ECO:0000313" key="2">
    <source>
        <dbReference type="Proteomes" id="UP001175228"/>
    </source>
</evidence>